<dbReference type="InterPro" id="IPR045155">
    <property type="entry name" value="Beta-lactam_cat"/>
</dbReference>
<evidence type="ECO:0000313" key="3">
    <source>
        <dbReference type="Proteomes" id="UP001251849"/>
    </source>
</evidence>
<dbReference type="Proteomes" id="UP001251849">
    <property type="component" value="Unassembled WGS sequence"/>
</dbReference>
<evidence type="ECO:0000259" key="1">
    <source>
        <dbReference type="Pfam" id="PF13354"/>
    </source>
</evidence>
<dbReference type="PANTHER" id="PTHR35333:SF3">
    <property type="entry name" value="BETA-LACTAMASE-TYPE TRANSPEPTIDASE FOLD CONTAINING PROTEIN"/>
    <property type="match status" value="1"/>
</dbReference>
<proteinExistence type="predicted"/>
<dbReference type="SUPFAM" id="SSF56601">
    <property type="entry name" value="beta-lactamase/transpeptidase-like"/>
    <property type="match status" value="1"/>
</dbReference>
<comment type="caution">
    <text evidence="2">The sequence shown here is derived from an EMBL/GenBank/DDBJ whole genome shotgun (WGS) entry which is preliminary data.</text>
</comment>
<dbReference type="GO" id="GO:0016787">
    <property type="term" value="F:hydrolase activity"/>
    <property type="evidence" value="ECO:0007669"/>
    <property type="project" value="UniProtKB-KW"/>
</dbReference>
<name>A0ABU3G6J9_9MICO</name>
<keyword evidence="3" id="KW-1185">Reference proteome</keyword>
<gene>
    <name evidence="2" type="ORF">Q9S71_01270</name>
</gene>
<dbReference type="InterPro" id="IPR012338">
    <property type="entry name" value="Beta-lactam/transpept-like"/>
</dbReference>
<dbReference type="InterPro" id="IPR000871">
    <property type="entry name" value="Beta-lactam_class-A"/>
</dbReference>
<dbReference type="Gene3D" id="3.40.710.10">
    <property type="entry name" value="DD-peptidase/beta-lactamase superfamily"/>
    <property type="match status" value="1"/>
</dbReference>
<accession>A0ABU3G6J9</accession>
<organism evidence="2 3">
    <name type="scientific">Microbacterium gawkjiense</name>
    <dbReference type="NCBI Taxonomy" id="3067309"/>
    <lineage>
        <taxon>Bacteria</taxon>
        <taxon>Bacillati</taxon>
        <taxon>Actinomycetota</taxon>
        <taxon>Actinomycetes</taxon>
        <taxon>Micrococcales</taxon>
        <taxon>Microbacteriaceae</taxon>
        <taxon>Microbacterium</taxon>
    </lineage>
</organism>
<reference evidence="2 3" key="1">
    <citation type="submission" date="2023-08" db="EMBL/GenBank/DDBJ databases">
        <title>Microbacterium aquilitoris sp. nov. and Microbacterium gwkjibeachense sp. nov., isolated from beach.</title>
        <authorList>
            <person name="Lee S.D."/>
            <person name="Yang H."/>
            <person name="Kim I."/>
        </authorList>
    </citation>
    <scope>NUCLEOTIDE SEQUENCE [LARGE SCALE GENOMIC DNA]</scope>
    <source>
        <strain evidence="2 3">KSW4-11</strain>
    </source>
</reference>
<dbReference type="PANTHER" id="PTHR35333">
    <property type="entry name" value="BETA-LACTAMASE"/>
    <property type="match status" value="1"/>
</dbReference>
<dbReference type="Pfam" id="PF13354">
    <property type="entry name" value="Beta-lactamase2"/>
    <property type="match status" value="1"/>
</dbReference>
<dbReference type="RefSeq" id="WP_311860098.1">
    <property type="nucleotide sequence ID" value="NZ_JAUZVV010000001.1"/>
</dbReference>
<sequence>MSRALFPNGSAEVVIAAAKRHDAQIAAGLAGARRAPMLYVAPDSIPAAVKTELARLKPTRILVVGSTASVNSTVARVLGQTAPVERISGADTYALSRAVLRFLGPVDRVYVADGRTMDTAPIAAAAAAATGGGFMAVDGRGTASDATLAALEDVGAKEVVMMNVASMMGKGFVDRIRSAGISVRRMAGGTSEAVAISTAADYPSTTTRGVVVSGVAIPNHETGTAAAVAGALRQPFLYSRTECVSDATAALLDTRKDSVLAIGPTSRLQAAVLTGDGCTVVRTAAANTLRDKITATTKRHPSSSYAVTVRQIGGLEVLTGKTGATRREPASMMKLFVAWAALKRVEKKQASLSTKLSSGLTVKECLRELIWMSDNYCHTDLVHWIGVSNLNKQIAAAGYSQTSYGRVLKGQDVLYAGNRTTSNDLSLLVARLEKGQILNKTHTTLLRDLMHTQLFRSRIPNGIPASAYQASKPGSLWVKGGLLQADTAIIRGPKATFVLTVIGDAGSSKAGIRDIARTVYTHFNGSFGAAAKHSDLHVRTTKNATWRKSAGGAVGGTIPKGTPLQVSDSKRHWYKLHYRGGYAWVWYSSLRTNLAY</sequence>
<evidence type="ECO:0000313" key="2">
    <source>
        <dbReference type="EMBL" id="MDT3315443.1"/>
    </source>
</evidence>
<keyword evidence="2" id="KW-0378">Hydrolase</keyword>
<feature type="domain" description="Beta-lactamase class A catalytic" evidence="1">
    <location>
        <begin position="323"/>
        <end position="501"/>
    </location>
</feature>
<dbReference type="EMBL" id="JAUZVV010000001">
    <property type="protein sequence ID" value="MDT3315443.1"/>
    <property type="molecule type" value="Genomic_DNA"/>
</dbReference>
<protein>
    <submittedName>
        <fullName evidence="2">Serine hydrolase</fullName>
    </submittedName>
</protein>